<accession>A0A2U1JJH1</accession>
<dbReference type="EMBL" id="QCZH01000043">
    <property type="protein sequence ID" value="PWA05149.1"/>
    <property type="molecule type" value="Genomic_DNA"/>
</dbReference>
<proteinExistence type="predicted"/>
<evidence type="ECO:0000313" key="2">
    <source>
        <dbReference type="Proteomes" id="UP000245618"/>
    </source>
</evidence>
<protein>
    <submittedName>
        <fullName evidence="1">Uncharacterized protein</fullName>
    </submittedName>
</protein>
<reference evidence="1 2" key="1">
    <citation type="submission" date="2018-04" db="EMBL/GenBank/DDBJ databases">
        <title>Flavobacterium sp. nov., isolated from glacier ice.</title>
        <authorList>
            <person name="Liu Q."/>
            <person name="Xin Y.-H."/>
        </authorList>
    </citation>
    <scope>NUCLEOTIDE SEQUENCE [LARGE SCALE GENOMIC DNA]</scope>
    <source>
        <strain evidence="1 2">LB2P30</strain>
    </source>
</reference>
<dbReference type="AlphaFoldDB" id="A0A2U1JJH1"/>
<dbReference type="OrthoDB" id="1367718at2"/>
<evidence type="ECO:0000313" key="1">
    <source>
        <dbReference type="EMBL" id="PWA05149.1"/>
    </source>
</evidence>
<organism evidence="1 2">
    <name type="scientific">Flavobacterium laiguense</name>
    <dbReference type="NCBI Taxonomy" id="2169409"/>
    <lineage>
        <taxon>Bacteria</taxon>
        <taxon>Pseudomonadati</taxon>
        <taxon>Bacteroidota</taxon>
        <taxon>Flavobacteriia</taxon>
        <taxon>Flavobacteriales</taxon>
        <taxon>Flavobacteriaceae</taxon>
        <taxon>Flavobacterium</taxon>
    </lineage>
</organism>
<dbReference type="Proteomes" id="UP000245618">
    <property type="component" value="Unassembled WGS sequence"/>
</dbReference>
<name>A0A2U1JJH1_9FLAO</name>
<sequence>MYKLKDVAEILGVSDRTVERYLKSYFSMEKGAYQVSEKMLEVLKSEYLESESNTVVEEFTKEEYQEFHKRLSEYPFLKEHAEFLLKHLEYYRKSMSSKERQMELLLLAITNKKFIEE</sequence>
<comment type="caution">
    <text evidence="1">The sequence shown here is derived from an EMBL/GenBank/DDBJ whole genome shotgun (WGS) entry which is preliminary data.</text>
</comment>
<gene>
    <name evidence="1" type="ORF">DB891_17250</name>
</gene>
<keyword evidence="2" id="KW-1185">Reference proteome</keyword>
<dbReference type="RefSeq" id="WP_116764815.1">
    <property type="nucleotide sequence ID" value="NZ_QCZH01000043.1"/>
</dbReference>